<dbReference type="EMBL" id="RJPV01000001">
    <property type="protein sequence ID" value="RSJ91555.1"/>
    <property type="molecule type" value="Genomic_DNA"/>
</dbReference>
<dbReference type="AlphaFoldDB" id="A0A3R9KV03"/>
<accession>A0A3R9KV03</accession>
<comment type="caution">
    <text evidence="1">The sequence shown here is derived from an EMBL/GenBank/DDBJ whole genome shotgun (WGS) entry which is preliminary data.</text>
</comment>
<organism evidence="1 2">
    <name type="scientific">Streptococcus mitis</name>
    <dbReference type="NCBI Taxonomy" id="28037"/>
    <lineage>
        <taxon>Bacteria</taxon>
        <taxon>Bacillati</taxon>
        <taxon>Bacillota</taxon>
        <taxon>Bacilli</taxon>
        <taxon>Lactobacillales</taxon>
        <taxon>Streptococcaceae</taxon>
        <taxon>Streptococcus</taxon>
        <taxon>Streptococcus mitis group</taxon>
    </lineage>
</organism>
<protein>
    <recommendedName>
        <fullName evidence="3">Restriction endonuclease</fullName>
    </recommendedName>
</protein>
<dbReference type="RefSeq" id="WP_049487662.1">
    <property type="nucleotide sequence ID" value="NZ_JWCV01000094.1"/>
</dbReference>
<proteinExistence type="predicted"/>
<evidence type="ECO:0000313" key="1">
    <source>
        <dbReference type="EMBL" id="RSJ91555.1"/>
    </source>
</evidence>
<sequence length="188" mass="21536">MSNLFVKFQNIFEGKSEQFKGYSKYKGKVANELLKDEVSNVLKKNSLPFKVSEINAFVAGSKFEYDLLILKDDANSDNFAYKNEDVKAIIECKVNGLYDPEKNTDSIAKAINEVRRLNKDVAFGYVTFSEVVPKKETSVHYWDLTKKFLHQKVTYSHLFAVTLRTGNKVIDSTTPEDFEKFILKLCSC</sequence>
<reference evidence="1 2" key="1">
    <citation type="submission" date="2018-11" db="EMBL/GenBank/DDBJ databases">
        <title>Species Designations Belie Phenotypic and Genotypic Heterogeneity in Oral Streptococci.</title>
        <authorList>
            <person name="Velsko I."/>
        </authorList>
    </citation>
    <scope>NUCLEOTIDE SEQUENCE [LARGE SCALE GENOMIC DNA]</scope>
    <source>
        <strain evidence="1 2">BCC30</strain>
    </source>
</reference>
<name>A0A3R9KV03_STRMT</name>
<evidence type="ECO:0000313" key="2">
    <source>
        <dbReference type="Proteomes" id="UP000271977"/>
    </source>
</evidence>
<gene>
    <name evidence="1" type="ORF">D8789_01050</name>
</gene>
<evidence type="ECO:0008006" key="3">
    <source>
        <dbReference type="Google" id="ProtNLM"/>
    </source>
</evidence>
<dbReference type="Proteomes" id="UP000271977">
    <property type="component" value="Unassembled WGS sequence"/>
</dbReference>